<reference evidence="10" key="1">
    <citation type="journal article" date="2021" name="Plant Dis.">
        <title>Occurrence and Distribution of Actinidia Viruses in Shaanxi Province of China.</title>
        <authorList>
            <person name="Zhao L."/>
            <person name="Cao M."/>
            <person name="Huang Q."/>
            <person name="Wang Y."/>
            <person name="Sun J."/>
            <person name="Zhang Y."/>
            <person name="Hou C."/>
            <person name="Wu Y."/>
        </authorList>
    </citation>
    <scope>NUCLEOTIDE SEQUENCE</scope>
    <source>
        <strain evidence="10">AYRSpV-Meixian</strain>
    </source>
</reference>
<dbReference type="GO" id="GO:0003723">
    <property type="term" value="F:RNA binding"/>
    <property type="evidence" value="ECO:0007669"/>
    <property type="project" value="InterPro"/>
</dbReference>
<accession>A0A858X8Z4</accession>
<sequence length="708" mass="81513">MDFFRSFVSTHTDLSDSLLSRVDVSSPDGFYPIEVRDARDDFSHVSRFLGFILLADGLFSVEHGKEKPWWFYKECIEYRWREMFSLPPPIVEDSVTVCDEFMVDSVDYDYYRSEIYDFDDDTPLVPSSCDDEVQVVEFIPEPQLEDPIEIIPTVEVEAHLDWNIVDNVIPDVSSLTAQLDWKCLTMVAVENVLKNNEIPIHNSLKPLHTGCIQDAIDECFPHHHEIDDRYFQSMVETSDIDLELDAAKLDLSKFPKRLEIRFDWEPVISSGITTTRYNSFREAALAIKKRNLNVPNLTTSLDVRSLVPKVMKQFHKLFDLGKLVGFPDDFHDVGCFLLDYLKRKGLSYDSLEPSHMVAINKYRHMIKSQLKPVEEDSLHVERPLPATITYHGKEKVCVTTPFFLSLAAKLLLCLSDKVVIPMGKEHSLFDIDVHVFRRVSFWKEIDYSKFDKSQGELHHEIQKAIFEDLRCDNGFLNTWFHAHKSSSIFDSDAGIGFSTDFQRRTGDACTYLGNTLVTLATLAFVYDLDDPDVGLIVVSGDDSLIGTFERPLPRDKEHLCSTLFNFETKFPHNQPFICSKFLVEVETVEGSGKVIAVPSPTKLLMKLGTKIMSKHLFPAWAESIRDYAAPFKNAEVAEKACALAEYRFGRRKFKFLLPAIHDVIWLLQDNTRLKTLFFTNDRFKSDDCHDFKVNRDDRGKPRVRSKRK</sequence>
<evidence type="ECO:0000256" key="6">
    <source>
        <dbReference type="ARBA" id="ARBA00022679"/>
    </source>
</evidence>
<keyword evidence="5" id="KW-0696">RNA-directed RNA polymerase</keyword>
<dbReference type="Pfam" id="PF00978">
    <property type="entry name" value="RdRP_2"/>
    <property type="match status" value="1"/>
</dbReference>
<comment type="subunit">
    <text evidence="2">Interacts with replication protein 1a.</text>
</comment>
<evidence type="ECO:0000256" key="2">
    <source>
        <dbReference type="ARBA" id="ARBA00011754"/>
    </source>
</evidence>
<comment type="function">
    <text evidence="1">RNA-dependent RNA polymerase which replicates the viral genome composed of 3 RNA segments, RNA1, RNA2 and RNA3.</text>
</comment>
<dbReference type="InterPro" id="IPR043502">
    <property type="entry name" value="DNA/RNA_pol_sf"/>
</dbReference>
<evidence type="ECO:0000256" key="3">
    <source>
        <dbReference type="ARBA" id="ARBA00012494"/>
    </source>
</evidence>
<dbReference type="PROSITE" id="PS50507">
    <property type="entry name" value="RDRP_SSRNA_POS"/>
    <property type="match status" value="1"/>
</dbReference>
<dbReference type="GO" id="GO:0003968">
    <property type="term" value="F:RNA-directed RNA polymerase activity"/>
    <property type="evidence" value="ECO:0007669"/>
    <property type="project" value="UniProtKB-KW"/>
</dbReference>
<evidence type="ECO:0000256" key="1">
    <source>
        <dbReference type="ARBA" id="ARBA00002542"/>
    </source>
</evidence>
<evidence type="ECO:0000259" key="9">
    <source>
        <dbReference type="PROSITE" id="PS50507"/>
    </source>
</evidence>
<evidence type="ECO:0000313" key="10">
    <source>
        <dbReference type="EMBL" id="QJQ13983.1"/>
    </source>
</evidence>
<feature type="domain" description="RdRp catalytic" evidence="9">
    <location>
        <begin position="440"/>
        <end position="555"/>
    </location>
</feature>
<keyword evidence="7" id="KW-0548">Nucleotidyltransferase</keyword>
<dbReference type="EC" id="2.7.7.48" evidence="3"/>
<dbReference type="InterPro" id="IPR001788">
    <property type="entry name" value="RNA-dep_RNA_pol_alsuvir"/>
</dbReference>
<keyword evidence="6" id="KW-0808">Transferase</keyword>
<protein>
    <recommendedName>
        <fullName evidence="4">RNA-directed RNA polymerase 2a</fullName>
        <ecNumber evidence="3">2.7.7.48</ecNumber>
    </recommendedName>
</protein>
<evidence type="ECO:0000313" key="11">
    <source>
        <dbReference type="Proteomes" id="UP001181741"/>
    </source>
</evidence>
<organism evidence="10 11">
    <name type="scientific">Actinidia yellowing ringspot virus</name>
    <dbReference type="NCBI Taxonomy" id="2715794"/>
    <lineage>
        <taxon>Viruses</taxon>
        <taxon>Riboviria</taxon>
        <taxon>Orthornavirae</taxon>
        <taxon>Kitrinoviricota</taxon>
        <taxon>Alsuviricetes</taxon>
        <taxon>Martellivirales</taxon>
        <taxon>Bromoviridae</taxon>
        <taxon>Ilarvirus</taxon>
        <taxon>Ilarvirus AYRSpV</taxon>
    </lineage>
</organism>
<evidence type="ECO:0000256" key="7">
    <source>
        <dbReference type="ARBA" id="ARBA00022695"/>
    </source>
</evidence>
<keyword evidence="11" id="KW-1185">Reference proteome</keyword>
<dbReference type="EMBL" id="MN612759">
    <property type="protein sequence ID" value="QJQ13983.1"/>
    <property type="molecule type" value="Genomic_RNA"/>
</dbReference>
<dbReference type="GO" id="GO:0006351">
    <property type="term" value="P:DNA-templated transcription"/>
    <property type="evidence" value="ECO:0007669"/>
    <property type="project" value="InterPro"/>
</dbReference>
<dbReference type="SUPFAM" id="SSF56672">
    <property type="entry name" value="DNA/RNA polymerases"/>
    <property type="match status" value="1"/>
</dbReference>
<dbReference type="Proteomes" id="UP001181741">
    <property type="component" value="Genome"/>
</dbReference>
<name>A0A858X8Z4_9BROM</name>
<evidence type="ECO:0000256" key="8">
    <source>
        <dbReference type="ARBA" id="ARBA00022953"/>
    </source>
</evidence>
<evidence type="ECO:0000256" key="4">
    <source>
        <dbReference type="ARBA" id="ARBA00018640"/>
    </source>
</evidence>
<keyword evidence="8" id="KW-0693">Viral RNA replication</keyword>
<proteinExistence type="predicted"/>
<dbReference type="InterPro" id="IPR007094">
    <property type="entry name" value="RNA-dir_pol_PSvirus"/>
</dbReference>
<dbReference type="GO" id="GO:0039694">
    <property type="term" value="P:viral RNA genome replication"/>
    <property type="evidence" value="ECO:0007669"/>
    <property type="project" value="InterPro"/>
</dbReference>
<evidence type="ECO:0000256" key="5">
    <source>
        <dbReference type="ARBA" id="ARBA00022484"/>
    </source>
</evidence>